<dbReference type="OrthoDB" id="147932at2157"/>
<dbReference type="GeneID" id="14209149"/>
<feature type="domain" description="DUF7345" evidence="4">
    <location>
        <begin position="86"/>
        <end position="236"/>
    </location>
</feature>
<evidence type="ECO:0000313" key="5">
    <source>
        <dbReference type="EMBL" id="SFI59659.1"/>
    </source>
</evidence>
<dbReference type="EMBL" id="FORO01000002">
    <property type="protein sequence ID" value="SFI59659.1"/>
    <property type="molecule type" value="Genomic_DNA"/>
</dbReference>
<dbReference type="InterPro" id="IPR055769">
    <property type="entry name" value="DUF7345"/>
</dbReference>
<feature type="transmembrane region" description="Helical" evidence="2">
    <location>
        <begin position="273"/>
        <end position="292"/>
    </location>
</feature>
<gene>
    <name evidence="5" type="ORF">SAMN05443661_10295</name>
</gene>
<dbReference type="InterPro" id="IPR055767">
    <property type="entry name" value="DUF7343"/>
</dbReference>
<accession>A0A1I3JHE2</accession>
<feature type="region of interest" description="Disordered" evidence="1">
    <location>
        <begin position="310"/>
        <end position="342"/>
    </location>
</feature>
<evidence type="ECO:0000313" key="6">
    <source>
        <dbReference type="Proteomes" id="UP000182829"/>
    </source>
</evidence>
<dbReference type="RefSeq" id="WP_015233522.1">
    <property type="nucleotide sequence ID" value="NZ_FORO01000002.1"/>
</dbReference>
<feature type="region of interest" description="Disordered" evidence="1">
    <location>
        <begin position="32"/>
        <end position="77"/>
    </location>
</feature>
<keyword evidence="2" id="KW-0812">Transmembrane</keyword>
<dbReference type="InterPro" id="IPR036390">
    <property type="entry name" value="WH_DNA-bd_sf"/>
</dbReference>
<dbReference type="Proteomes" id="UP000182829">
    <property type="component" value="Unassembled WGS sequence"/>
</dbReference>
<proteinExistence type="predicted"/>
<evidence type="ECO:0000259" key="3">
    <source>
        <dbReference type="Pfam" id="PF24034"/>
    </source>
</evidence>
<reference evidence="5 6" key="1">
    <citation type="submission" date="2016-10" db="EMBL/GenBank/DDBJ databases">
        <authorList>
            <person name="de Groot N.N."/>
        </authorList>
    </citation>
    <scope>NUCLEOTIDE SEQUENCE [LARGE SCALE GENOMIC DNA]</scope>
    <source>
        <strain evidence="5 6">SP2</strain>
    </source>
</reference>
<feature type="compositionally biased region" description="Low complexity" evidence="1">
    <location>
        <begin position="320"/>
        <end position="330"/>
    </location>
</feature>
<dbReference type="AlphaFoldDB" id="A0A1I3JHE2"/>
<feature type="domain" description="DUF7343" evidence="3">
    <location>
        <begin position="346"/>
        <end position="407"/>
    </location>
</feature>
<evidence type="ECO:0008006" key="7">
    <source>
        <dbReference type="Google" id="ProtNLM"/>
    </source>
</evidence>
<sequence>MRLSTAVTFALIALLATSTLGAVAAVPSAHVSASEMEPATTAPSQSSLETAVDPHSVPSIDSAGVHPTLSDNRTSLAPADPAQVIRIQVEDDGDAHWSIESRFLLIDQADNETFDSWAETVVTGQRSVGYDSQSFATELEAAQDATGREMAIVDAGWDAPRTEPLNPETDAFPDSVDPENETVAVAVVSYSFTWENFATAEDERVYFGDAFESPDGTWFPTLSSDQRLVIESPENYALETPTHLVWDGPHHFEQGELEIVFVSGPVGPSGFDWYLAGALAVLTLVVLVYAGYRLSLAVFDDESDTDTSAVADDLSRSKATESTASSADSSGVELQHDDEDDVDPELLSDEERVHRLLKQNGGRMKQASIVTETGWSNAKVSQLLSKMDEDGEIEKLRIGRENLITLPDVDPVQTD</sequence>
<dbReference type="SUPFAM" id="SSF46785">
    <property type="entry name" value="Winged helix' DNA-binding domain"/>
    <property type="match status" value="1"/>
</dbReference>
<organism evidence="5 6">
    <name type="scientific">Natronobacterium gregoryi</name>
    <dbReference type="NCBI Taxonomy" id="44930"/>
    <lineage>
        <taxon>Archaea</taxon>
        <taxon>Methanobacteriati</taxon>
        <taxon>Methanobacteriota</taxon>
        <taxon>Stenosarchaea group</taxon>
        <taxon>Halobacteria</taxon>
        <taxon>Halobacteriales</taxon>
        <taxon>Natrialbaceae</taxon>
        <taxon>Natronobacterium</taxon>
    </lineage>
</organism>
<dbReference type="Pfam" id="PF24036">
    <property type="entry name" value="DUF7345"/>
    <property type="match status" value="1"/>
</dbReference>
<name>A0A1I3JHE2_9EURY</name>
<dbReference type="Pfam" id="PF24034">
    <property type="entry name" value="DUF7343"/>
    <property type="match status" value="1"/>
</dbReference>
<evidence type="ECO:0000259" key="4">
    <source>
        <dbReference type="Pfam" id="PF24036"/>
    </source>
</evidence>
<keyword evidence="2" id="KW-0472">Membrane</keyword>
<protein>
    <recommendedName>
        <fullName evidence="7">HTH iclR-type domain-containing protein</fullName>
    </recommendedName>
</protein>
<evidence type="ECO:0000256" key="2">
    <source>
        <dbReference type="SAM" id="Phobius"/>
    </source>
</evidence>
<keyword evidence="2" id="KW-1133">Transmembrane helix</keyword>
<evidence type="ECO:0000256" key="1">
    <source>
        <dbReference type="SAM" id="MobiDB-lite"/>
    </source>
</evidence>
<dbReference type="OMA" id="WSNAKVS"/>